<protein>
    <submittedName>
        <fullName evidence="1">Uncharacterized protein</fullName>
    </submittedName>
</protein>
<proteinExistence type="predicted"/>
<organism evidence="1">
    <name type="scientific">Cucumis melo</name>
    <name type="common">Muskmelon</name>
    <dbReference type="NCBI Taxonomy" id="3656"/>
    <lineage>
        <taxon>Eukaryota</taxon>
        <taxon>Viridiplantae</taxon>
        <taxon>Streptophyta</taxon>
        <taxon>Embryophyta</taxon>
        <taxon>Tracheophyta</taxon>
        <taxon>Spermatophyta</taxon>
        <taxon>Magnoliopsida</taxon>
        <taxon>eudicotyledons</taxon>
        <taxon>Gunneridae</taxon>
        <taxon>Pentapetalae</taxon>
        <taxon>rosids</taxon>
        <taxon>fabids</taxon>
        <taxon>Cucurbitales</taxon>
        <taxon>Cucurbitaceae</taxon>
        <taxon>Benincaseae</taxon>
        <taxon>Cucumis</taxon>
    </lineage>
</organism>
<dbReference type="EnsemblPlants" id="MELO3C022243.2.1">
    <property type="protein sequence ID" value="MELO3C022243.2.1"/>
    <property type="gene ID" value="MELO3C022243.2"/>
</dbReference>
<dbReference type="Gramene" id="MELO3C022243.2.1">
    <property type="protein sequence ID" value="MELO3C022243.2.1"/>
    <property type="gene ID" value="MELO3C022243.2"/>
</dbReference>
<evidence type="ECO:0000313" key="1">
    <source>
        <dbReference type="EnsemblPlants" id="MELO3C022243.2.1"/>
    </source>
</evidence>
<reference evidence="1" key="1">
    <citation type="submission" date="2023-03" db="UniProtKB">
        <authorList>
            <consortium name="EnsemblPlants"/>
        </authorList>
    </citation>
    <scope>IDENTIFICATION</scope>
</reference>
<dbReference type="AlphaFoldDB" id="A0A9I9DQX1"/>
<accession>A0A9I9DQX1</accession>
<name>A0A9I9DQX1_CUCME</name>
<sequence>MGNLVGKRKLVHPIEGYEGLRSSSRPLRIKVVMTRKQLKKLMAMADDLTINHDLGTLIFQECCQGKLDTRVLTCV</sequence>